<evidence type="ECO:0008006" key="4">
    <source>
        <dbReference type="Google" id="ProtNLM"/>
    </source>
</evidence>
<dbReference type="AlphaFoldDB" id="A0A0G0WLV7"/>
<feature type="chain" id="PRO_5002535059" description="Copper amine oxidase-like N-terminal domain-containing protein" evidence="1">
    <location>
        <begin position="30"/>
        <end position="424"/>
    </location>
</feature>
<name>A0A0G0WLV7_9BACT</name>
<protein>
    <recommendedName>
        <fullName evidence="4">Copper amine oxidase-like N-terminal domain-containing protein</fullName>
    </recommendedName>
</protein>
<organism evidence="2 3">
    <name type="scientific">Candidatus Yanofskybacteria bacterium GW2011_GWA1_41_6</name>
    <dbReference type="NCBI Taxonomy" id="1619020"/>
    <lineage>
        <taxon>Bacteria</taxon>
        <taxon>Candidatus Yanofskyibacteriota</taxon>
    </lineage>
</organism>
<reference evidence="2 3" key="1">
    <citation type="journal article" date="2015" name="Nature">
        <title>rRNA introns, odd ribosomes, and small enigmatic genomes across a large radiation of phyla.</title>
        <authorList>
            <person name="Brown C.T."/>
            <person name="Hug L.A."/>
            <person name="Thomas B.C."/>
            <person name="Sharon I."/>
            <person name="Castelle C.J."/>
            <person name="Singh A."/>
            <person name="Wilkins M.J."/>
            <person name="Williams K.H."/>
            <person name="Banfield J.F."/>
        </authorList>
    </citation>
    <scope>NUCLEOTIDE SEQUENCE [LARGE SCALE GENOMIC DNA]</scope>
</reference>
<evidence type="ECO:0000256" key="1">
    <source>
        <dbReference type="SAM" id="SignalP"/>
    </source>
</evidence>
<dbReference type="EMBL" id="LCBQ01000010">
    <property type="protein sequence ID" value="KKS13734.1"/>
    <property type="molecule type" value="Genomic_DNA"/>
</dbReference>
<sequence length="424" mass="46624">MTNSIIKPKYLAVPLILATMTLTALPAKADQVFAFSEDLTSNYNLDMGQTGAKISGGRAFTADDSVSSGITSDVIANPSKAIISARLDVSDDIPSNTRIIYYISNNNGQRWMQVNPGYTYSFDSVGNQLRWKAVIAKESLLVGSAYIDSVYLAYTVSDTLAVNSNNTYNNYAYNGSGISNTGDDVNSLVCNVLSLVGLGCGSAQTTNYVGSANYVSSAQTIPAVATTTSSNTSNGSGNNSNLAATIFTAGEKQEGSDSVNLVRVKNQPEIYEIVGGKKHLIPTMDIFYDYGFKLEWVQDITQKQLDKFPRIKLMQVTGDKKKTYYFTEGGMIRLVPDKNVFNSYGDREEDIIIISKKEFNFYPQNQFVFLENPLNRDVFQIIQGNTKRYLTPQAVKRMKIDSEQIAPINQTELATYKTAKPIVL</sequence>
<proteinExistence type="predicted"/>
<accession>A0A0G0WLV7</accession>
<gene>
    <name evidence="2" type="ORF">UU70_C0010G0005</name>
</gene>
<dbReference type="Proteomes" id="UP000034380">
    <property type="component" value="Unassembled WGS sequence"/>
</dbReference>
<comment type="caution">
    <text evidence="2">The sequence shown here is derived from an EMBL/GenBank/DDBJ whole genome shotgun (WGS) entry which is preliminary data.</text>
</comment>
<keyword evidence="1" id="KW-0732">Signal</keyword>
<feature type="signal peptide" evidence="1">
    <location>
        <begin position="1"/>
        <end position="29"/>
    </location>
</feature>
<evidence type="ECO:0000313" key="3">
    <source>
        <dbReference type="Proteomes" id="UP000034380"/>
    </source>
</evidence>
<evidence type="ECO:0000313" key="2">
    <source>
        <dbReference type="EMBL" id="KKS13734.1"/>
    </source>
</evidence>